<feature type="binding site" evidence="1">
    <location>
        <position position="239"/>
    </location>
    <ligand>
        <name>[2Fe-2S] cluster</name>
        <dbReference type="ChEBI" id="CHEBI:190135"/>
    </ligand>
</feature>
<dbReference type="PRINTS" id="PR00410">
    <property type="entry name" value="PHEHYDRXLASE"/>
</dbReference>
<gene>
    <name evidence="3" type="ORF">EDD61_10837</name>
</gene>
<dbReference type="CDD" id="cd06221">
    <property type="entry name" value="sulfite_reductase_like"/>
    <property type="match status" value="1"/>
</dbReference>
<dbReference type="Gene3D" id="2.40.30.10">
    <property type="entry name" value="Translation factors"/>
    <property type="match status" value="1"/>
</dbReference>
<dbReference type="PANTHER" id="PTHR43513:SF1">
    <property type="entry name" value="ANAEROBIC SULFITE REDUCTASE SUBUNIT B"/>
    <property type="match status" value="1"/>
</dbReference>
<dbReference type="GO" id="GO:0050660">
    <property type="term" value="F:flavin adenine dinucleotide binding"/>
    <property type="evidence" value="ECO:0007669"/>
    <property type="project" value="InterPro"/>
</dbReference>
<keyword evidence="1" id="KW-0479">Metal-binding</keyword>
<keyword evidence="1" id="KW-0411">Iron-sulfur</keyword>
<feature type="domain" description="FAD-binding FR-type" evidence="2">
    <location>
        <begin position="5"/>
        <end position="97"/>
    </location>
</feature>
<dbReference type="Pfam" id="PF10418">
    <property type="entry name" value="DHODB_Fe-S_bind"/>
    <property type="match status" value="1"/>
</dbReference>
<dbReference type="GO" id="GO:0046872">
    <property type="term" value="F:metal ion binding"/>
    <property type="evidence" value="ECO:0007669"/>
    <property type="project" value="UniProtKB-KW"/>
</dbReference>
<dbReference type="InterPro" id="IPR017938">
    <property type="entry name" value="Riboflavin_synthase-like_b-brl"/>
</dbReference>
<dbReference type="InterPro" id="IPR019480">
    <property type="entry name" value="Dihydroorotate_DH_Fe-S-bd"/>
</dbReference>
<protein>
    <submittedName>
        <fullName evidence="3">Anaerobic sulfite reductase subunit B</fullName>
    </submittedName>
</protein>
<dbReference type="PANTHER" id="PTHR43513">
    <property type="entry name" value="DIHYDROOROTATE DEHYDROGENASE B (NAD(+)), ELECTRON TRANSFER SUBUNIT"/>
    <property type="match status" value="1"/>
</dbReference>
<reference evidence="3 4" key="1">
    <citation type="submission" date="2019-03" db="EMBL/GenBank/DDBJ databases">
        <title>Genomic Encyclopedia of Type Strains, Phase IV (KMG-IV): sequencing the most valuable type-strain genomes for metagenomic binning, comparative biology and taxonomic classification.</title>
        <authorList>
            <person name="Goeker M."/>
        </authorList>
    </citation>
    <scope>NUCLEOTIDE SEQUENCE [LARGE SCALE GENOMIC DNA]</scope>
    <source>
        <strain evidence="3 4">DSM 29481</strain>
    </source>
</reference>
<name>A0A4R3TE32_9FIRM</name>
<feature type="binding site" evidence="1">
    <location>
        <position position="242"/>
    </location>
    <ligand>
        <name>[2Fe-2S] cluster</name>
        <dbReference type="ChEBI" id="CHEBI:190135"/>
    </ligand>
</feature>
<dbReference type="InterPro" id="IPR001433">
    <property type="entry name" value="OxRdtase_FAD/NAD-bd"/>
</dbReference>
<evidence type="ECO:0000259" key="2">
    <source>
        <dbReference type="PROSITE" id="PS51384"/>
    </source>
</evidence>
<comment type="cofactor">
    <cofactor evidence="1">
        <name>[2Fe-2S] cluster</name>
        <dbReference type="ChEBI" id="CHEBI:190135"/>
    </cofactor>
    <text evidence="1">Binds 1 [2Fe-2S] cluster per subunit.</text>
</comment>
<evidence type="ECO:0000313" key="4">
    <source>
        <dbReference type="Proteomes" id="UP000295773"/>
    </source>
</evidence>
<organism evidence="3 4">
    <name type="scientific">Longicatena caecimuris</name>
    <dbReference type="NCBI Taxonomy" id="1796635"/>
    <lineage>
        <taxon>Bacteria</taxon>
        <taxon>Bacillati</taxon>
        <taxon>Bacillota</taxon>
        <taxon>Erysipelotrichia</taxon>
        <taxon>Erysipelotrichales</taxon>
        <taxon>Erysipelotrichaceae</taxon>
        <taxon>Longicatena</taxon>
    </lineage>
</organism>
<dbReference type="PROSITE" id="PS51384">
    <property type="entry name" value="FAD_FR"/>
    <property type="match status" value="1"/>
</dbReference>
<dbReference type="InterPro" id="IPR050353">
    <property type="entry name" value="PyrK_electron_transfer"/>
</dbReference>
<dbReference type="GO" id="GO:0016491">
    <property type="term" value="F:oxidoreductase activity"/>
    <property type="evidence" value="ECO:0007669"/>
    <property type="project" value="InterPro"/>
</dbReference>
<dbReference type="GO" id="GO:0006221">
    <property type="term" value="P:pyrimidine nucleotide biosynthetic process"/>
    <property type="evidence" value="ECO:0007669"/>
    <property type="project" value="InterPro"/>
</dbReference>
<dbReference type="InterPro" id="IPR014260">
    <property type="entry name" value="Sulphite_reductase_B"/>
</dbReference>
<dbReference type="SUPFAM" id="SSF63380">
    <property type="entry name" value="Riboflavin synthase domain-like"/>
    <property type="match status" value="1"/>
</dbReference>
<dbReference type="AlphaFoldDB" id="A0A4R3TE32"/>
<keyword evidence="1" id="KW-0408">Iron</keyword>
<dbReference type="InterPro" id="IPR012165">
    <property type="entry name" value="Cyt_c3_hydrogenase_gsu"/>
</dbReference>
<dbReference type="Pfam" id="PF00175">
    <property type="entry name" value="NAD_binding_1"/>
    <property type="match status" value="1"/>
</dbReference>
<accession>A0A4R3TE32</accession>
<dbReference type="Proteomes" id="UP000295773">
    <property type="component" value="Unassembled WGS sequence"/>
</dbReference>
<keyword evidence="1" id="KW-0001">2Fe-2S</keyword>
<dbReference type="GO" id="GO:0051537">
    <property type="term" value="F:2 iron, 2 sulfur cluster binding"/>
    <property type="evidence" value="ECO:0007669"/>
    <property type="project" value="UniProtKB-KW"/>
</dbReference>
<proteinExistence type="predicted"/>
<dbReference type="SUPFAM" id="SSF52343">
    <property type="entry name" value="Ferredoxin reductase-like, C-terminal NADP-linked domain"/>
    <property type="match status" value="1"/>
</dbReference>
<dbReference type="PIRSF" id="PIRSF006816">
    <property type="entry name" value="Cyc3_hyd_g"/>
    <property type="match status" value="1"/>
</dbReference>
<keyword evidence="4" id="KW-1185">Reference proteome</keyword>
<comment type="caution">
    <text evidence="3">The sequence shown here is derived from an EMBL/GenBank/DDBJ whole genome shotgun (WGS) entry which is preliminary data.</text>
</comment>
<sequence>MNNPWLPEKHRILDIIEETDLESTFVVEFPNASIRHGQFFEISLPKIGEAPISVSSFTDSTVEFTIRRVGKLTNVIFDLAPGDDLYIRGPYGNGFPLESFKNKHVVVIAGGTGVAPVRSTLKHFLHHPQDCKDVYAIAGFRDPSHTLFENDLKAFVNAPHFHTTLTLDNGQKEGFKEGFAMNYVKDIPFQEWGEDYAVIIVGPPVMMKFTAQECMKYGVQEEHIYVSFERKMSCALGKCGHCKINETYVCLEGPVFPYTKAKTLMD</sequence>
<feature type="binding site" evidence="1">
    <location>
        <position position="234"/>
    </location>
    <ligand>
        <name>[2Fe-2S] cluster</name>
        <dbReference type="ChEBI" id="CHEBI:190135"/>
    </ligand>
</feature>
<evidence type="ECO:0000256" key="1">
    <source>
        <dbReference type="PIRSR" id="PIRSR006816-2"/>
    </source>
</evidence>
<dbReference type="EMBL" id="SMBP01000008">
    <property type="protein sequence ID" value="TCU60178.1"/>
    <property type="molecule type" value="Genomic_DNA"/>
</dbReference>
<evidence type="ECO:0000313" key="3">
    <source>
        <dbReference type="EMBL" id="TCU60178.1"/>
    </source>
</evidence>
<dbReference type="InterPro" id="IPR039261">
    <property type="entry name" value="FNR_nucleotide-bd"/>
</dbReference>
<dbReference type="Gene3D" id="3.40.50.80">
    <property type="entry name" value="Nucleotide-binding domain of ferredoxin-NADP reductase (FNR) module"/>
    <property type="match status" value="1"/>
</dbReference>
<dbReference type="InterPro" id="IPR017927">
    <property type="entry name" value="FAD-bd_FR_type"/>
</dbReference>
<dbReference type="RefSeq" id="WP_008979764.1">
    <property type="nucleotide sequence ID" value="NZ_DBGDHU010000028.1"/>
</dbReference>
<dbReference type="NCBIfam" id="TIGR02911">
    <property type="entry name" value="sulfite_red_B"/>
    <property type="match status" value="1"/>
</dbReference>
<feature type="binding site" evidence="1">
    <location>
        <position position="250"/>
    </location>
    <ligand>
        <name>[2Fe-2S] cluster</name>
        <dbReference type="ChEBI" id="CHEBI:190135"/>
    </ligand>
</feature>